<protein>
    <submittedName>
        <fullName evidence="3">Uncharacterized protein</fullName>
    </submittedName>
</protein>
<keyword evidence="2" id="KW-0472">Membrane</keyword>
<keyword evidence="2" id="KW-1133">Transmembrane helix</keyword>
<feature type="transmembrane region" description="Helical" evidence="2">
    <location>
        <begin position="418"/>
        <end position="437"/>
    </location>
</feature>
<feature type="transmembrane region" description="Helical" evidence="2">
    <location>
        <begin position="165"/>
        <end position="191"/>
    </location>
</feature>
<feature type="region of interest" description="Disordered" evidence="1">
    <location>
        <begin position="117"/>
        <end position="144"/>
    </location>
</feature>
<feature type="transmembrane region" description="Helical" evidence="2">
    <location>
        <begin position="6"/>
        <end position="27"/>
    </location>
</feature>
<feature type="transmembrane region" description="Helical" evidence="2">
    <location>
        <begin position="203"/>
        <end position="226"/>
    </location>
</feature>
<dbReference type="AlphaFoldDB" id="A0A5C6BSZ4"/>
<evidence type="ECO:0000313" key="4">
    <source>
        <dbReference type="Proteomes" id="UP000320735"/>
    </source>
</evidence>
<dbReference type="Proteomes" id="UP000320735">
    <property type="component" value="Unassembled WGS sequence"/>
</dbReference>
<feature type="transmembrane region" description="Helical" evidence="2">
    <location>
        <begin position="39"/>
        <end position="62"/>
    </location>
</feature>
<gene>
    <name evidence="3" type="ORF">CA54_37620</name>
</gene>
<sequence>MSPKTTILFPGALLVLLVIGGICLWGLSALFRRFGIGKTLLAAVLLLPAIAVGTILLSLVSYRSQGVNVQMAHESQQRAILQQHEAIQAQHRAIQEHAEQLRYTADASIEHTHRMVERHAESLASPPSEQVQPLLEPQPNTAAQNHSASTSVHVGTNHIQRNHDWMFLATLAVVAMLVLSGMIGTSVYLAAQGGTLQWGAVGSKLLSIAWVVPILVIAAIPMYMIANKLVGWTFPDFASQTVTVGILTLEDVDHHATTGDLPDWVQAPQQNDGQTRVVVVSSNFSPAVDASDTDRAISIAQNEVYEEAAQQIRAYFGETYPVQNNWPIPDEIVRRAMGKVHLLEKDVDGGGKVYRRFAQVNLTPGIRQRLLPQWKTATTQNRLWTLCAGLGLLTLLLGTTAGYLRLDRMTDGAYRGRLKLASLSVITAVALVTGMFVS</sequence>
<feature type="transmembrane region" description="Helical" evidence="2">
    <location>
        <begin position="383"/>
        <end position="406"/>
    </location>
</feature>
<dbReference type="EMBL" id="SJPP01000001">
    <property type="protein sequence ID" value="TWU14892.1"/>
    <property type="molecule type" value="Genomic_DNA"/>
</dbReference>
<keyword evidence="2" id="KW-0812">Transmembrane</keyword>
<keyword evidence="4" id="KW-1185">Reference proteome</keyword>
<evidence type="ECO:0000256" key="1">
    <source>
        <dbReference type="SAM" id="MobiDB-lite"/>
    </source>
</evidence>
<reference evidence="3 4" key="1">
    <citation type="submission" date="2019-02" db="EMBL/GenBank/DDBJ databases">
        <title>Deep-cultivation of Planctomycetes and their phenomic and genomic characterization uncovers novel biology.</title>
        <authorList>
            <person name="Wiegand S."/>
            <person name="Jogler M."/>
            <person name="Boedeker C."/>
            <person name="Pinto D."/>
            <person name="Vollmers J."/>
            <person name="Rivas-Marin E."/>
            <person name="Kohn T."/>
            <person name="Peeters S.H."/>
            <person name="Heuer A."/>
            <person name="Rast P."/>
            <person name="Oberbeckmann S."/>
            <person name="Bunk B."/>
            <person name="Jeske O."/>
            <person name="Meyerdierks A."/>
            <person name="Storesund J.E."/>
            <person name="Kallscheuer N."/>
            <person name="Luecker S."/>
            <person name="Lage O.M."/>
            <person name="Pohl T."/>
            <person name="Merkel B.J."/>
            <person name="Hornburger P."/>
            <person name="Mueller R.-W."/>
            <person name="Bruemmer F."/>
            <person name="Labrenz M."/>
            <person name="Spormann A.M."/>
            <person name="Op Den Camp H."/>
            <person name="Overmann J."/>
            <person name="Amann R."/>
            <person name="Jetten M.S.M."/>
            <person name="Mascher T."/>
            <person name="Medema M.H."/>
            <person name="Devos D.P."/>
            <person name="Kaster A.-K."/>
            <person name="Ovreas L."/>
            <person name="Rohde M."/>
            <person name="Galperin M.Y."/>
            <person name="Jogler C."/>
        </authorList>
    </citation>
    <scope>NUCLEOTIDE SEQUENCE [LARGE SCALE GENOMIC DNA]</scope>
    <source>
        <strain evidence="3 4">CA54</strain>
    </source>
</reference>
<dbReference type="OrthoDB" id="9943314at2"/>
<evidence type="ECO:0000256" key="2">
    <source>
        <dbReference type="SAM" id="Phobius"/>
    </source>
</evidence>
<name>A0A5C6BSZ4_9PLAN</name>
<proteinExistence type="predicted"/>
<comment type="caution">
    <text evidence="3">The sequence shown here is derived from an EMBL/GenBank/DDBJ whole genome shotgun (WGS) entry which is preliminary data.</text>
</comment>
<accession>A0A5C6BSZ4</accession>
<organism evidence="3 4">
    <name type="scientific">Symmachiella macrocystis</name>
    <dbReference type="NCBI Taxonomy" id="2527985"/>
    <lineage>
        <taxon>Bacteria</taxon>
        <taxon>Pseudomonadati</taxon>
        <taxon>Planctomycetota</taxon>
        <taxon>Planctomycetia</taxon>
        <taxon>Planctomycetales</taxon>
        <taxon>Planctomycetaceae</taxon>
        <taxon>Symmachiella</taxon>
    </lineage>
</organism>
<dbReference type="RefSeq" id="WP_146372148.1">
    <property type="nucleotide sequence ID" value="NZ_SJPP01000001.1"/>
</dbReference>
<evidence type="ECO:0000313" key="3">
    <source>
        <dbReference type="EMBL" id="TWU14892.1"/>
    </source>
</evidence>